<keyword evidence="3" id="KW-1185">Reference proteome</keyword>
<keyword evidence="1" id="KW-1133">Transmembrane helix</keyword>
<gene>
    <name evidence="2" type="ORF">HNR51_002838</name>
</gene>
<keyword evidence="1" id="KW-0472">Membrane</keyword>
<organism evidence="2 3">
    <name type="scientific">Methylorubrum thiocyanatum</name>
    <dbReference type="NCBI Taxonomy" id="47958"/>
    <lineage>
        <taxon>Bacteria</taxon>
        <taxon>Pseudomonadati</taxon>
        <taxon>Pseudomonadota</taxon>
        <taxon>Alphaproteobacteria</taxon>
        <taxon>Hyphomicrobiales</taxon>
        <taxon>Methylobacteriaceae</taxon>
        <taxon>Methylorubrum</taxon>
    </lineage>
</organism>
<protein>
    <submittedName>
        <fullName evidence="2">Uncharacterized membrane protein YjfL (UPF0719 family)</fullName>
    </submittedName>
</protein>
<dbReference type="RefSeq" id="WP_182555299.1">
    <property type="nucleotide sequence ID" value="NZ_BPRF01000021.1"/>
</dbReference>
<proteinExistence type="predicted"/>
<feature type="transmembrane region" description="Helical" evidence="1">
    <location>
        <begin position="37"/>
        <end position="58"/>
    </location>
</feature>
<evidence type="ECO:0000313" key="2">
    <source>
        <dbReference type="EMBL" id="MBA8913755.1"/>
    </source>
</evidence>
<dbReference type="EMBL" id="JACJIB010000004">
    <property type="protein sequence ID" value="MBA8913755.1"/>
    <property type="molecule type" value="Genomic_DNA"/>
</dbReference>
<keyword evidence="1" id="KW-0812">Transmembrane</keyword>
<dbReference type="Proteomes" id="UP000543554">
    <property type="component" value="Unassembled WGS sequence"/>
</dbReference>
<reference evidence="2 3" key="1">
    <citation type="submission" date="2020-08" db="EMBL/GenBank/DDBJ databases">
        <title>Genomic Encyclopedia of Type Strains, Phase IV (KMG-IV): sequencing the most valuable type-strain genomes for metagenomic binning, comparative biology and taxonomic classification.</title>
        <authorList>
            <person name="Goeker M."/>
        </authorList>
    </citation>
    <scope>NUCLEOTIDE SEQUENCE [LARGE SCALE GENOMIC DNA]</scope>
    <source>
        <strain evidence="2 3">DSM 11490</strain>
    </source>
</reference>
<evidence type="ECO:0000256" key="1">
    <source>
        <dbReference type="SAM" id="Phobius"/>
    </source>
</evidence>
<dbReference type="AlphaFoldDB" id="A0AA40VC42"/>
<accession>A0AA40VC42</accession>
<comment type="caution">
    <text evidence="2">The sequence shown here is derived from an EMBL/GenBank/DDBJ whole genome shotgun (WGS) entry which is preliminary data.</text>
</comment>
<evidence type="ECO:0000313" key="3">
    <source>
        <dbReference type="Proteomes" id="UP000543554"/>
    </source>
</evidence>
<feature type="transmembrane region" description="Helical" evidence="1">
    <location>
        <begin position="64"/>
        <end position="84"/>
    </location>
</feature>
<sequence length="93" mass="9787">MTSGSPPSPAEDTDALKRHILVHNEKTKLTASAANNIAIALFGGGFLLPIIGLSFPLSSAPPEGQVTLITMIVWALVAVGLHNWGRTMLDGLR</sequence>
<name>A0AA40VC42_9HYPH</name>